<dbReference type="EMBL" id="FOCX01000003">
    <property type="protein sequence ID" value="SEN39679.1"/>
    <property type="molecule type" value="Genomic_DNA"/>
</dbReference>
<dbReference type="Proteomes" id="UP000198775">
    <property type="component" value="Unassembled WGS sequence"/>
</dbReference>
<sequence>MVPETPTRRVQPDGGRAETASNGKVVLAERDAPIVPELS</sequence>
<evidence type="ECO:0000313" key="3">
    <source>
        <dbReference type="Proteomes" id="UP000198775"/>
    </source>
</evidence>
<dbReference type="AlphaFoldDB" id="A0A1H8G736"/>
<feature type="compositionally biased region" description="Basic and acidic residues" evidence="1">
    <location>
        <begin position="1"/>
        <end position="11"/>
    </location>
</feature>
<reference evidence="3" key="1">
    <citation type="submission" date="2016-10" db="EMBL/GenBank/DDBJ databases">
        <authorList>
            <person name="Varghese N."/>
            <person name="Submissions S."/>
        </authorList>
    </citation>
    <scope>NUCLEOTIDE SEQUENCE [LARGE SCALE GENOMIC DNA]</scope>
    <source>
        <strain evidence="3">IBRC-M 10043</strain>
    </source>
</reference>
<keyword evidence="3" id="KW-1185">Reference proteome</keyword>
<evidence type="ECO:0000256" key="1">
    <source>
        <dbReference type="SAM" id="MobiDB-lite"/>
    </source>
</evidence>
<name>A0A1H8G736_9EURY</name>
<feature type="region of interest" description="Disordered" evidence="1">
    <location>
        <begin position="1"/>
        <end position="39"/>
    </location>
</feature>
<protein>
    <submittedName>
        <fullName evidence="2">Uncharacterized protein</fullName>
    </submittedName>
</protein>
<evidence type="ECO:0000313" key="2">
    <source>
        <dbReference type="EMBL" id="SEN39679.1"/>
    </source>
</evidence>
<organism evidence="2 3">
    <name type="scientific">Halorientalis persicus</name>
    <dbReference type="NCBI Taxonomy" id="1367881"/>
    <lineage>
        <taxon>Archaea</taxon>
        <taxon>Methanobacteriati</taxon>
        <taxon>Methanobacteriota</taxon>
        <taxon>Stenosarchaea group</taxon>
        <taxon>Halobacteria</taxon>
        <taxon>Halobacteriales</taxon>
        <taxon>Haloarculaceae</taxon>
        <taxon>Halorientalis</taxon>
    </lineage>
</organism>
<proteinExistence type="predicted"/>
<accession>A0A1H8G736</accession>
<gene>
    <name evidence="2" type="ORF">SAMN05216388_100313</name>
</gene>